<evidence type="ECO:0000313" key="9">
    <source>
        <dbReference type="EMBL" id="CAE0411149.1"/>
    </source>
</evidence>
<comment type="subunit">
    <text evidence="8">Homodimer.</text>
</comment>
<dbReference type="InterPro" id="IPR024096">
    <property type="entry name" value="NO_sig/Golgi_transp_ligand-bd"/>
</dbReference>
<name>A0A7S3P3X2_9STRA</name>
<comment type="similarity">
    <text evidence="3 8">Belongs to the TRAPP small subunits family. BET3 subfamily.</text>
</comment>
<evidence type="ECO:0000256" key="8">
    <source>
        <dbReference type="PIRNR" id="PIRNR018293"/>
    </source>
</evidence>
<dbReference type="GO" id="GO:0048193">
    <property type="term" value="P:Golgi vesicle transport"/>
    <property type="evidence" value="ECO:0007669"/>
    <property type="project" value="InterPro"/>
</dbReference>
<keyword evidence="7 8" id="KW-0333">Golgi apparatus</keyword>
<evidence type="ECO:0000256" key="4">
    <source>
        <dbReference type="ARBA" id="ARBA00022448"/>
    </source>
</evidence>
<dbReference type="EMBL" id="HBIM01010180">
    <property type="protein sequence ID" value="CAE0411149.1"/>
    <property type="molecule type" value="Transcribed_RNA"/>
</dbReference>
<dbReference type="InterPro" id="IPR007194">
    <property type="entry name" value="TRAPP_component"/>
</dbReference>
<dbReference type="GO" id="GO:0005783">
    <property type="term" value="C:endoplasmic reticulum"/>
    <property type="evidence" value="ECO:0007669"/>
    <property type="project" value="UniProtKB-SubCell"/>
</dbReference>
<evidence type="ECO:0000256" key="7">
    <source>
        <dbReference type="ARBA" id="ARBA00023034"/>
    </source>
</evidence>
<reference evidence="9" key="1">
    <citation type="submission" date="2021-01" db="EMBL/GenBank/DDBJ databases">
        <authorList>
            <person name="Corre E."/>
            <person name="Pelletier E."/>
            <person name="Niang G."/>
            <person name="Scheremetjew M."/>
            <person name="Finn R."/>
            <person name="Kale V."/>
            <person name="Holt S."/>
            <person name="Cochrane G."/>
            <person name="Meng A."/>
            <person name="Brown T."/>
            <person name="Cohen L."/>
        </authorList>
    </citation>
    <scope>NUCLEOTIDE SEQUENCE</scope>
    <source>
        <strain evidence="9">CCMP127</strain>
    </source>
</reference>
<dbReference type="GO" id="GO:0005794">
    <property type="term" value="C:Golgi apparatus"/>
    <property type="evidence" value="ECO:0007669"/>
    <property type="project" value="UniProtKB-SubCell"/>
</dbReference>
<keyword evidence="6 8" id="KW-0931">ER-Golgi transport</keyword>
<dbReference type="GO" id="GO:0030008">
    <property type="term" value="C:TRAPP complex"/>
    <property type="evidence" value="ECO:0007669"/>
    <property type="project" value="InterPro"/>
</dbReference>
<comment type="function">
    <text evidence="8">May play a role in vesicular transport from endoplasmic reticulum to Golgi.</text>
</comment>
<proteinExistence type="inferred from homology"/>
<sequence>MIKSKSNSDTVKVSAELFALTYGSLVGELIRDLETTEKIQEELDRMGHSMGIRCIEEFLAKSDLVKCSSFLESAELMKMALKMFLCITVDSVERSDHAYNITLPENPLAIFVELPEDRMDLEYSQLLCGLVRGMLEMLQFDVECRMVQSQLKGDDTNEISVRLNQVLQDGAGEDYQEE</sequence>
<keyword evidence="5" id="KW-0256">Endoplasmic reticulum</keyword>
<organism evidence="9">
    <name type="scientific">Amphora coffeiformis</name>
    <dbReference type="NCBI Taxonomy" id="265554"/>
    <lineage>
        <taxon>Eukaryota</taxon>
        <taxon>Sar</taxon>
        <taxon>Stramenopiles</taxon>
        <taxon>Ochrophyta</taxon>
        <taxon>Bacillariophyta</taxon>
        <taxon>Bacillariophyceae</taxon>
        <taxon>Bacillariophycidae</taxon>
        <taxon>Thalassiophysales</taxon>
        <taxon>Catenulaceae</taxon>
        <taxon>Amphora</taxon>
    </lineage>
</organism>
<accession>A0A7S3P3X2</accession>
<dbReference type="Pfam" id="PF04051">
    <property type="entry name" value="TRAPP"/>
    <property type="match status" value="1"/>
</dbReference>
<evidence type="ECO:0000256" key="1">
    <source>
        <dbReference type="ARBA" id="ARBA00004222"/>
    </source>
</evidence>
<evidence type="ECO:0000256" key="6">
    <source>
        <dbReference type="ARBA" id="ARBA00022892"/>
    </source>
</evidence>
<dbReference type="PIRSF" id="PIRSF018293">
    <property type="entry name" value="TRAPP_I_complex_Bet3"/>
    <property type="match status" value="1"/>
</dbReference>
<evidence type="ECO:0000256" key="2">
    <source>
        <dbReference type="ARBA" id="ARBA00004240"/>
    </source>
</evidence>
<evidence type="ECO:0000256" key="3">
    <source>
        <dbReference type="ARBA" id="ARBA00006218"/>
    </source>
</evidence>
<gene>
    <name evidence="9" type="ORF">ACOF00016_LOCUS8536</name>
</gene>
<dbReference type="AlphaFoldDB" id="A0A7S3P3X2"/>
<dbReference type="PANTHER" id="PTHR13048">
    <property type="entry name" value="TRAFFICKING PROTEIN PARTICLE COMPLEX SUBUNIT 3"/>
    <property type="match status" value="1"/>
</dbReference>
<comment type="subcellular location">
    <subcellularLocation>
        <location evidence="2">Endoplasmic reticulum</location>
    </subcellularLocation>
    <subcellularLocation>
        <location evidence="1 8">Golgi apparatus</location>
        <location evidence="1 8">cis-Golgi network</location>
    </subcellularLocation>
</comment>
<evidence type="ECO:0000256" key="5">
    <source>
        <dbReference type="ARBA" id="ARBA00022824"/>
    </source>
</evidence>
<dbReference type="Gene3D" id="3.30.1380.20">
    <property type="entry name" value="Trafficking protein particle complex subunit 3"/>
    <property type="match status" value="1"/>
</dbReference>
<dbReference type="CDD" id="cd14942">
    <property type="entry name" value="TRAPPC3_bet3"/>
    <property type="match status" value="1"/>
</dbReference>
<dbReference type="SUPFAM" id="SSF111126">
    <property type="entry name" value="Ligand-binding domain in the NO signalling and Golgi transport"/>
    <property type="match status" value="1"/>
</dbReference>
<protein>
    <recommendedName>
        <fullName evidence="8">Trafficking protein particle complex subunit</fullName>
    </recommendedName>
</protein>
<dbReference type="InterPro" id="IPR016721">
    <property type="entry name" value="Bet3"/>
</dbReference>
<keyword evidence="4 8" id="KW-0813">Transport</keyword>